<dbReference type="GO" id="GO:0009251">
    <property type="term" value="P:glucan catabolic process"/>
    <property type="evidence" value="ECO:0007669"/>
    <property type="project" value="TreeGrafter"/>
</dbReference>
<dbReference type="Gene3D" id="1.10.555.10">
    <property type="entry name" value="Rho GTPase activation protein"/>
    <property type="match status" value="1"/>
</dbReference>
<comment type="similarity">
    <text evidence="1">Belongs to the glycosyl hydrolase 5 (cellulase A) family.</text>
</comment>
<dbReference type="PANTHER" id="PTHR31297">
    <property type="entry name" value="GLUCAN ENDO-1,6-BETA-GLUCOSIDASE B"/>
    <property type="match status" value="1"/>
</dbReference>
<dbReference type="Gene3D" id="1.10.840.10">
    <property type="entry name" value="Ras guanine-nucleotide exchange factors catalytic domain"/>
    <property type="match status" value="1"/>
</dbReference>
<dbReference type="InterPro" id="IPR050386">
    <property type="entry name" value="Glycosyl_hydrolase_5"/>
</dbReference>
<evidence type="ECO:0000256" key="4">
    <source>
        <dbReference type="SAM" id="MobiDB-lite"/>
    </source>
</evidence>
<feature type="compositionally biased region" description="Polar residues" evidence="4">
    <location>
        <begin position="1614"/>
        <end position="1627"/>
    </location>
</feature>
<dbReference type="CDD" id="cd00159">
    <property type="entry name" value="RhoGAP"/>
    <property type="match status" value="1"/>
</dbReference>
<feature type="domain" description="Rho-GAP" evidence="5">
    <location>
        <begin position="1369"/>
        <end position="1560"/>
    </location>
</feature>
<evidence type="ECO:0000256" key="2">
    <source>
        <dbReference type="ARBA" id="ARBA00022801"/>
    </source>
</evidence>
<keyword evidence="3" id="KW-0326">Glycosidase</keyword>
<name>A0AAF0JI20_9BASI</name>
<evidence type="ECO:0000259" key="5">
    <source>
        <dbReference type="PROSITE" id="PS50238"/>
    </source>
</evidence>
<dbReference type="GO" id="GO:0007264">
    <property type="term" value="P:small GTPase-mediated signal transduction"/>
    <property type="evidence" value="ECO:0007669"/>
    <property type="project" value="InterPro"/>
</dbReference>
<feature type="region of interest" description="Disordered" evidence="4">
    <location>
        <begin position="2083"/>
        <end position="2184"/>
    </location>
</feature>
<protein>
    <recommendedName>
        <fullName evidence="5">Rho-GAP domain-containing protein</fullName>
    </recommendedName>
</protein>
<feature type="compositionally biased region" description="Low complexity" evidence="4">
    <location>
        <begin position="150"/>
        <end position="162"/>
    </location>
</feature>
<dbReference type="FunFam" id="3.20.20.80:FF:000100">
    <property type="entry name" value="Glycoside hydrolase superfamily"/>
    <property type="match status" value="1"/>
</dbReference>
<dbReference type="InterPro" id="IPR023578">
    <property type="entry name" value="Ras_GEF_dom_sf"/>
</dbReference>
<feature type="region of interest" description="Disordered" evidence="4">
    <location>
        <begin position="1598"/>
        <end position="1661"/>
    </location>
</feature>
<dbReference type="PROSITE" id="PS50238">
    <property type="entry name" value="RHOGAP"/>
    <property type="match status" value="1"/>
</dbReference>
<evidence type="ECO:0000313" key="6">
    <source>
        <dbReference type="EMBL" id="WFD41326.1"/>
    </source>
</evidence>
<dbReference type="InterPro" id="IPR036964">
    <property type="entry name" value="RASGEF_cat_dom_sf"/>
</dbReference>
<feature type="compositionally biased region" description="Polar residues" evidence="4">
    <location>
        <begin position="1635"/>
        <end position="1661"/>
    </location>
</feature>
<dbReference type="SMART" id="SM00324">
    <property type="entry name" value="RhoGAP"/>
    <property type="match status" value="1"/>
</dbReference>
<dbReference type="InterPro" id="IPR001895">
    <property type="entry name" value="RASGEF_cat_dom"/>
</dbReference>
<dbReference type="Gene3D" id="3.20.20.80">
    <property type="entry name" value="Glycosidases"/>
    <property type="match status" value="1"/>
</dbReference>
<feature type="region of interest" description="Disordered" evidence="4">
    <location>
        <begin position="140"/>
        <end position="163"/>
    </location>
</feature>
<gene>
    <name evidence="6" type="ORF">MJAP1_004323</name>
</gene>
<proteinExistence type="inferred from homology"/>
<dbReference type="GO" id="GO:0046557">
    <property type="term" value="F:glucan endo-1,6-beta-glucosidase activity"/>
    <property type="evidence" value="ECO:0007669"/>
    <property type="project" value="TreeGrafter"/>
</dbReference>
<reference evidence="6" key="1">
    <citation type="submission" date="2023-03" db="EMBL/GenBank/DDBJ databases">
        <title>Mating type loci evolution in Malassezia.</title>
        <authorList>
            <person name="Coelho M.A."/>
        </authorList>
    </citation>
    <scope>NUCLEOTIDE SEQUENCE</scope>
    <source>
        <strain evidence="6">CBS 9431</strain>
    </source>
</reference>
<organism evidence="6 7">
    <name type="scientific">Malassezia japonica</name>
    <dbReference type="NCBI Taxonomy" id="223818"/>
    <lineage>
        <taxon>Eukaryota</taxon>
        <taxon>Fungi</taxon>
        <taxon>Dikarya</taxon>
        <taxon>Basidiomycota</taxon>
        <taxon>Ustilaginomycotina</taxon>
        <taxon>Malasseziomycetes</taxon>
        <taxon>Malasseziales</taxon>
        <taxon>Malasseziaceae</taxon>
        <taxon>Malassezia</taxon>
    </lineage>
</organism>
<evidence type="ECO:0000256" key="1">
    <source>
        <dbReference type="ARBA" id="ARBA00005641"/>
    </source>
</evidence>
<dbReference type="GO" id="GO:0005737">
    <property type="term" value="C:cytoplasm"/>
    <property type="evidence" value="ECO:0007669"/>
    <property type="project" value="UniProtKB-ARBA"/>
</dbReference>
<accession>A0AAF0JI20</accession>
<dbReference type="Pfam" id="PF00617">
    <property type="entry name" value="RasGEF"/>
    <property type="match status" value="1"/>
</dbReference>
<dbReference type="InterPro" id="IPR017853">
    <property type="entry name" value="GH"/>
</dbReference>
<dbReference type="InterPro" id="IPR000198">
    <property type="entry name" value="RhoGAP_dom"/>
</dbReference>
<sequence length="2278" mass="248322">MSRPETPSAPAMEPLVRVATRQAHARAEPGALRATPSISTLSVVSPPQSILDRLSLRDKPGAVDDADAVCGFLKRSTGPWSLAWWSDAIPKQRTRNEPGRGWRPFKAVLAHDTLFFYKVPSALVPEVRATFQVRSSMWPSGLEEDEETAHATSSPSTPQASALHSPSVHIDSVQVATWDSPAQHPELCLVRAGVQPASWTARIERATGAALAHELVFGTQRAVTATSSNDSLRAQDKDERTFLHIVFYALGTSPVSFDVFLKHVRLSLLLAERLGCVPSDLGCTRRIAAFLDLLLWKRPQIPAGHTSLFFHEADQLTTALSKHEPNACASIARQMRVWHDASAAGDLCVPTNWVPDAPPRRAVPCRALQGLYACWSIPLLLSRDPFEIAQQIQVFHADRLAAFVRVPITAYRMASAVTESLLRSLRFDASRPHWLTHLVLRQLLVDEAPERQGAAERAPVLLHWAAVARASRRLQDHAAWAAICAALCSRAAACIEALWHDVPPGVRFELAGWATDLAGLGWVEGVHTSLSTQWADDPTVGIPFLGNAGLAQAAAPHLGAKAQAARMEVQIAAQEPEFNRVRALAQRMTTVYPRTQPVECVAPIAEYQCLFQRLAQHEYPLHTGVTDYLGSAVLAGGLPERGRMSDVAWADGAQLPLFPTLFPAALPGAAGVGAWPALPLWTGRYDSRGEHVRISESLQLRALPDRAPDSLASPLVVAKRMSQDMSNEALAGLARLADASHFAVEIAAASTARIVDVLALGAAHLVVRSPLPDREPPEFRVLSIELDRTAFCDAILLSRPNILSSTQLLEALRLRWDTAESASREMQWHARNHVPNQYPTWNDAVNAPFAREATDWAMVATIRGNILATLERWMAQCPHDFLADPILFEGVYAFLCDARAECDASLSDIPELLETLERLRTEYPKLAVTTMAAYSYAPRVPHEAGVEWTSSAELYIFLESVLAPVYAALGDADLGRAALSLSHVPPAGWCAAAQALASQGTPRTFATLVRLLPAPSAQEDTGLLDTLPLCVRELCEMHETVRAWLEAQVATSHDRARRLAILLETAGMARAHMAKDVGGLPDAPLPLSMIESVIADVLVAPAITAQHAVWEAVSERIPALAMAIQPSPVSQARCTPDIYWMLAWLASMSMRQPVHASGDLVSLAYPMMVRDMARVMLRQRAEAVYAQQHLARAYARLGAMRDVRRPAVPPFSSAPPPALLVPLLQAYEAKVVALAAIEPPAVDTHAPPPPLELPRAQLDSPLPALPAPSRTDALLAAVPTARVSSVFSCKGALIRVWPYERHPYVFEMVLPNGTRCALKVPDYASFCHWLARLQCAPHVRLDGEFDAGEYAAQVSEHQGRANVAALFQVSLRELYQRYHSALPPAIECLLQEIEARGVHEQGIYRISGSKQAVSALQKALRTQPMHTLALRRVDVHVIASTIKLWLRELPEPVVPYAFYHQLVDTEEISDQARRVRSMSRLVRTLPKSHYYALERFAAHLSLVARNSKVNLMAPHNIGLVFGSTLLSPPPAAGSVAEGFHRLGQAAHVVKILVVMHRHIFPEPAHGHGLAILSPGIDFSKVASSLSLVAANYKPVPVVQKSSSGSSSSGARVAQVQNGNSEQDSSWGLPSILHLPQTSSSTNTSGRQLASNNNQSGKSVGNSGCTIVDEYTPKGSLNVQFPSFNKTRANMMRYREQIGVNTGSWFVLENWMAGSLFKCAAGSKSAELDVLNGYGTSSNGIKSARALLEKHWDTFITEEDFKTMKSVGINTVRVPIGYWNAGGNHTKDSPFNDYTEVYTNTWKYLKRAIYWADKYDIGVLVDLHGAYGSQNSQAHSGVSTGGVQFYNKKNENLTKNFLLFLTREFANVTNVVGIELLNEPQNNDRLWPWYGKTMDAMRKVNSYAEDLPLYFHDAFSPSQGAKFVNGRSDFVVQDTHSYFVFTKQDQSTNVNKHTSQIKGPILNAMQSTSKTARGNIVVGEWSCALNPNSLNGVNNKHSSNAQYCQAQTDTYRNATAGALFWSWTMENCKENAGWCFKAALPGYMDGAYNAWGFSDKVSNKTIETVSSTISSTSLPSSYRSAKSQVSASTKNSAKVCSNSSSNSNSSASATSNATSGARNAQVVNSHSVSSKHGKSSKSKASGKGHHHHHSSSTSSHASHHPSHHSSSSSKSHSRRASKILGGGPAARAAHLVSRAAASETNAGNLGYADGFLTAQSFANQLTLSRVGFVEQYLSDTVSYYKKAKVVTSQTTSTYKKQFNKGLHKLEQDVVKKVQDLVNN</sequence>
<dbReference type="GeneID" id="85227974"/>
<dbReference type="GO" id="GO:0005085">
    <property type="term" value="F:guanyl-nucleotide exchange factor activity"/>
    <property type="evidence" value="ECO:0007669"/>
    <property type="project" value="InterPro"/>
</dbReference>
<dbReference type="GO" id="GO:0009986">
    <property type="term" value="C:cell surface"/>
    <property type="evidence" value="ECO:0007669"/>
    <property type="project" value="TreeGrafter"/>
</dbReference>
<dbReference type="SUPFAM" id="SSF48366">
    <property type="entry name" value="Ras GEF"/>
    <property type="match status" value="2"/>
</dbReference>
<dbReference type="GO" id="GO:0005576">
    <property type="term" value="C:extracellular region"/>
    <property type="evidence" value="ECO:0007669"/>
    <property type="project" value="TreeGrafter"/>
</dbReference>
<dbReference type="Pfam" id="PF00620">
    <property type="entry name" value="RhoGAP"/>
    <property type="match status" value="1"/>
</dbReference>
<dbReference type="Proteomes" id="UP001217754">
    <property type="component" value="Chromosome 9"/>
</dbReference>
<evidence type="ECO:0000313" key="7">
    <source>
        <dbReference type="Proteomes" id="UP001217754"/>
    </source>
</evidence>
<dbReference type="RefSeq" id="XP_060124223.1">
    <property type="nucleotide sequence ID" value="XM_060268240.1"/>
</dbReference>
<dbReference type="SUPFAM" id="SSF51445">
    <property type="entry name" value="(Trans)glycosidases"/>
    <property type="match status" value="1"/>
</dbReference>
<dbReference type="PANTHER" id="PTHR31297:SF43">
    <property type="entry name" value="GLUCAN 1,3-BETA-GLUCOSIDASE 3"/>
    <property type="match status" value="1"/>
</dbReference>
<dbReference type="InterPro" id="IPR008936">
    <property type="entry name" value="Rho_GTPase_activation_prot"/>
</dbReference>
<feature type="compositionally biased region" description="Low complexity" evidence="4">
    <location>
        <begin position="2090"/>
        <end position="2127"/>
    </location>
</feature>
<feature type="compositionally biased region" description="Basic residues" evidence="4">
    <location>
        <begin position="2128"/>
        <end position="2149"/>
    </location>
</feature>
<dbReference type="EMBL" id="CP119966">
    <property type="protein sequence ID" value="WFD41326.1"/>
    <property type="molecule type" value="Genomic_DNA"/>
</dbReference>
<keyword evidence="2" id="KW-0378">Hydrolase</keyword>
<dbReference type="SUPFAM" id="SSF48350">
    <property type="entry name" value="GTPase activation domain, GAP"/>
    <property type="match status" value="1"/>
</dbReference>
<keyword evidence="7" id="KW-1185">Reference proteome</keyword>
<evidence type="ECO:0000256" key="3">
    <source>
        <dbReference type="ARBA" id="ARBA00023295"/>
    </source>
</evidence>